<keyword evidence="4" id="KW-1185">Reference proteome</keyword>
<evidence type="ECO:0000313" key="4">
    <source>
        <dbReference type="Proteomes" id="UP000660729"/>
    </source>
</evidence>
<gene>
    <name evidence="3" type="ORF">HII31_08077</name>
</gene>
<feature type="region of interest" description="Disordered" evidence="1">
    <location>
        <begin position="1"/>
        <end position="46"/>
    </location>
</feature>
<comment type="caution">
    <text evidence="3">The sequence shown here is derived from an EMBL/GenBank/DDBJ whole genome shotgun (WGS) entry which is preliminary data.</text>
</comment>
<keyword evidence="2" id="KW-0812">Transmembrane</keyword>
<dbReference type="EMBL" id="JABCIY010000168">
    <property type="protein sequence ID" value="KAF7190918.1"/>
    <property type="molecule type" value="Genomic_DNA"/>
</dbReference>
<evidence type="ECO:0000256" key="1">
    <source>
        <dbReference type="SAM" id="MobiDB-lite"/>
    </source>
</evidence>
<evidence type="ECO:0000313" key="3">
    <source>
        <dbReference type="EMBL" id="KAF7190918.1"/>
    </source>
</evidence>
<protein>
    <submittedName>
        <fullName evidence="3">Uncharacterized protein</fullName>
    </submittedName>
</protein>
<reference evidence="3" key="1">
    <citation type="submission" date="2020-04" db="EMBL/GenBank/DDBJ databases">
        <title>Draft genome resource of the tomato pathogen Pseudocercospora fuligena.</title>
        <authorList>
            <person name="Zaccaron A."/>
        </authorList>
    </citation>
    <scope>NUCLEOTIDE SEQUENCE</scope>
    <source>
        <strain evidence="3">PF001</strain>
    </source>
</reference>
<feature type="transmembrane region" description="Helical" evidence="2">
    <location>
        <begin position="57"/>
        <end position="79"/>
    </location>
</feature>
<feature type="compositionally biased region" description="Polar residues" evidence="1">
    <location>
        <begin position="1"/>
        <end position="10"/>
    </location>
</feature>
<dbReference type="AlphaFoldDB" id="A0A8H6VFZ5"/>
<feature type="transmembrane region" description="Helical" evidence="2">
    <location>
        <begin position="99"/>
        <end position="116"/>
    </location>
</feature>
<keyword evidence="2" id="KW-1133">Transmembrane helix</keyword>
<organism evidence="3 4">
    <name type="scientific">Pseudocercospora fuligena</name>
    <dbReference type="NCBI Taxonomy" id="685502"/>
    <lineage>
        <taxon>Eukaryota</taxon>
        <taxon>Fungi</taxon>
        <taxon>Dikarya</taxon>
        <taxon>Ascomycota</taxon>
        <taxon>Pezizomycotina</taxon>
        <taxon>Dothideomycetes</taxon>
        <taxon>Dothideomycetidae</taxon>
        <taxon>Mycosphaerellales</taxon>
        <taxon>Mycosphaerellaceae</taxon>
        <taxon>Pseudocercospora</taxon>
    </lineage>
</organism>
<keyword evidence="2" id="KW-0472">Membrane</keyword>
<evidence type="ECO:0000256" key="2">
    <source>
        <dbReference type="SAM" id="Phobius"/>
    </source>
</evidence>
<proteinExistence type="predicted"/>
<dbReference type="OrthoDB" id="3631025at2759"/>
<sequence>MSHFSGSQSYDIERQQQQEIDEEKGIPTKQTTIVTEEPAEAERPEVRPAHRVHYGTAVVDVLIALLPLYFVVFAILAYVRNDTLANSFRNMAIMRMSKLNPTLFPIVFTLIVAKFLKACANWRLERGATVGLIQHLLGSRSLVSSVITPVKLRTTTFLVPLLILMWVLNPIGGQTSLRVVTTESNHTLVNTPFHYLDMASSVHSMQSLGDGQATELIKVDFNTALASPSSAKNGSQDSYMNLQIPMLEALQTSSIPDADGWFTTMGSQFTGVVAAIADALNVPKQAPQLLYSSLMGIPITRGSVPAASTAVANNDSSEAKLSQIKEDLFGPNVVSTQSVFNFETSYMYADCSIKRSPGTPPTVNYGNWLNATKDNWGNSSGSTVSNTMGMTIAYNSLHNYNSTQARRIGFESWRGLPADRATMTWDVELSEAWCNLTTTYLEVQAYCSNDVNCTVAKVRPSKKSHPDSVLTVLDGTSFPITGQGYDTAQDMWDGYGSMLAEKFFGQLINSTAIADTNGLKGPQLLTPLESYFLDPANPYFYATNPTAGVYTIGDELFSTRFTQLLNTFWLNSVVPYTLITGLNVTQDVNDPTVFHTASNDGSVGTSTGQYYIETMVLRCHKAYFSILVVVSILLFFAGLATAYLDATRQGPDVLDDFVNSLRHSPYVHVDQGPSMEDGQEKARRLRQTVIQMGDVKPGDEYGYVAVGTPSEEQPVRRLDHRRYYE</sequence>
<dbReference type="Proteomes" id="UP000660729">
    <property type="component" value="Unassembled WGS sequence"/>
</dbReference>
<accession>A0A8H6VFZ5</accession>
<feature type="transmembrane region" description="Helical" evidence="2">
    <location>
        <begin position="622"/>
        <end position="644"/>
    </location>
</feature>
<name>A0A8H6VFZ5_9PEZI</name>